<evidence type="ECO:0000313" key="2">
    <source>
        <dbReference type="EMBL" id="OWY30695.1"/>
    </source>
</evidence>
<accession>A0A246WUD5</accession>
<proteinExistence type="predicted"/>
<evidence type="ECO:0000313" key="3">
    <source>
        <dbReference type="Proteomes" id="UP000197596"/>
    </source>
</evidence>
<feature type="chain" id="PRO_5012535177" description="Autotransporter domain-containing protein" evidence="1">
    <location>
        <begin position="26"/>
        <end position="454"/>
    </location>
</feature>
<organism evidence="2 3">
    <name type="scientific">Herbaspirillum robiniae</name>
    <dbReference type="NCBI Taxonomy" id="2014887"/>
    <lineage>
        <taxon>Bacteria</taxon>
        <taxon>Pseudomonadati</taxon>
        <taxon>Pseudomonadota</taxon>
        <taxon>Betaproteobacteria</taxon>
        <taxon>Burkholderiales</taxon>
        <taxon>Oxalobacteraceae</taxon>
        <taxon>Herbaspirillum</taxon>
    </lineage>
</organism>
<dbReference type="Proteomes" id="UP000197596">
    <property type="component" value="Unassembled WGS sequence"/>
</dbReference>
<evidence type="ECO:0000256" key="1">
    <source>
        <dbReference type="SAM" id="SignalP"/>
    </source>
</evidence>
<comment type="caution">
    <text evidence="2">The sequence shown here is derived from an EMBL/GenBank/DDBJ whole genome shotgun (WGS) entry which is preliminary data.</text>
</comment>
<reference evidence="2 3" key="1">
    <citation type="submission" date="2017-06" db="EMBL/GenBank/DDBJ databases">
        <title>Herbaspirillum phytohormonus sp. nov., isolated from the root nodule of Robinia pseudoacacia in lead-zinc mine.</title>
        <authorList>
            <person name="Fan M."/>
            <person name="Lin Y."/>
        </authorList>
    </citation>
    <scope>NUCLEOTIDE SEQUENCE [LARGE SCALE GENOMIC DNA]</scope>
    <source>
        <strain evidence="2 3">HZ10</strain>
    </source>
</reference>
<dbReference type="AlphaFoldDB" id="A0A246WUD5"/>
<feature type="signal peptide" evidence="1">
    <location>
        <begin position="1"/>
        <end position="25"/>
    </location>
</feature>
<evidence type="ECO:0008006" key="4">
    <source>
        <dbReference type="Google" id="ProtNLM"/>
    </source>
</evidence>
<protein>
    <recommendedName>
        <fullName evidence="4">Autotransporter domain-containing protein</fullName>
    </recommendedName>
</protein>
<keyword evidence="1" id="KW-0732">Signal</keyword>
<gene>
    <name evidence="2" type="ORF">CEJ42_01040</name>
</gene>
<sequence length="454" mass="48325">MRGRFHSLAAVMLFTVPGAATVAWAADANTGFCSPDLKVDKNRLAAYLIKTYPVSTTYLSVGDDAAPLSSPRALAAWLLKKRAAEKAAGAPASGDSSNVDHMAEDLQALLDGKDGQFKTSGRANAQAFFSGDNDAGLSCTVAEAKPALPHAASAATMVAAAATGTAGQPTVAAAAAPQPAPEPTWLDHVRVRGNPDQLSIDRNNKAGYASVERARVTLANDDVAASRTNDIVAYAGYSFDKHPIGQAGSTYEAVPYVGVKQNRVTTYSATGNTVTTTRTSQIGMLSAFHFVHEGSPNTEDLTARPDYLINNTDGSRLLTLNFTLTPVRPGILNDFIRWNNGLAFKPILIGQSRNGTYIDRGDPSVYDQHQDFIRVGAQAGFTLASTNPALPFDFTTTFTGLKALQGNRGIHYWKSVLTYNFNQNVGLSLDYSNGVLPETADPERKWGLGISSKF</sequence>
<name>A0A246WUD5_9BURK</name>
<dbReference type="EMBL" id="NJGU01000001">
    <property type="protein sequence ID" value="OWY30695.1"/>
    <property type="molecule type" value="Genomic_DNA"/>
</dbReference>